<dbReference type="VEuPathDB" id="VectorBase:ACON2_034278"/>
<dbReference type="InterPro" id="IPR039045">
    <property type="entry name" value="SCHIP_1"/>
</dbReference>
<evidence type="ECO:0000313" key="4">
    <source>
        <dbReference type="EnsemblMetazoa" id="ACOM042253-PA.1"/>
    </source>
</evidence>
<feature type="region of interest" description="Disordered" evidence="2">
    <location>
        <begin position="717"/>
        <end position="736"/>
    </location>
</feature>
<evidence type="ECO:0000256" key="2">
    <source>
        <dbReference type="SAM" id="MobiDB-lite"/>
    </source>
</evidence>
<feature type="domain" description="Schwannomin interacting protein 1 C-terminal" evidence="3">
    <location>
        <begin position="519"/>
        <end position="699"/>
    </location>
</feature>
<feature type="compositionally biased region" description="Acidic residues" evidence="2">
    <location>
        <begin position="339"/>
        <end position="357"/>
    </location>
</feature>
<feature type="region of interest" description="Disordered" evidence="2">
    <location>
        <begin position="338"/>
        <end position="400"/>
    </location>
</feature>
<feature type="compositionally biased region" description="Polar residues" evidence="2">
    <location>
        <begin position="219"/>
        <end position="235"/>
    </location>
</feature>
<sequence length="749" mass="83401">LRAPSCFLELPFPTASAVSPRQITITPNQLRPSLTSLAYTLNDDNFDYSSENPSDDEEDSYVSESDDNEMKQHERKPAAEPERHADEPGDENGNSYDQRGSGMGAGGHAMHLNSTMDVPNAPASTLYQHAMPLTMALEAEECFAESESPYRRTRMRLIPTGRHSPALTTAMTFGTEDKLEAAELIYACTPPDIVLQHSYEHRTSVFGPCKELAKMSLEHATSQKPDLIPQQQQPGDNEPGSEKESCTAQLTEALVKDVIEIEGNDENENEAELGQDDDDERDDEGNRSPPSPAIELHQAEDAFSITNCTIGSSFQQHQTSLLSPGELLDETIQCYDGSITDDDALSDDSEQESEEGEFEYKPYGGRDDGSPRSGYATSPSDVPASGDSGDSAGSSPGEVRYHLVDDCSNQTVQITRSRQSNEQSPTNHHHYHLLQQYATSSGTDYQGNPSVEQEINCNSYYDSSAGYHAQNDPSEYGRQYVAANRNDAIAMEFSEPRPTTLNLIRRETNCLADEIHAATDTQLPSFADKKPLEKPQSMSTETVVPAHRQSYPKVAKINPFCEALFEENDACDFFTKQAKLQIEARMALCQAKDMAHMQMEIEKRSLPLSPVTRVIHTAVEKAGLSLAADKRRLSRYYLTRLNVHQLQTILTELQGHAEVLNEELVELLMVRDDLHISQDATLIDIEDLSRYLCAKEQTIIHAERQRKSRYWNNNRAAAHLQSHPKQQPSLPQPPIRSTCGTAIPAYRYH</sequence>
<feature type="compositionally biased region" description="Acidic residues" evidence="2">
    <location>
        <begin position="53"/>
        <end position="67"/>
    </location>
</feature>
<feature type="compositionally biased region" description="Acidic residues" evidence="2">
    <location>
        <begin position="260"/>
        <end position="283"/>
    </location>
</feature>
<dbReference type="GO" id="GO:0035332">
    <property type="term" value="P:positive regulation of hippo signaling"/>
    <property type="evidence" value="ECO:0007669"/>
    <property type="project" value="TreeGrafter"/>
</dbReference>
<dbReference type="PANTHER" id="PTHR13103:SF2">
    <property type="entry name" value="IQCJ-SCHIP1 READTHROUGH TRANSCRIPT PROTEIN-RELATED"/>
    <property type="match status" value="1"/>
</dbReference>
<keyword evidence="1" id="KW-0175">Coiled coil</keyword>
<feature type="compositionally biased region" description="Basic and acidic residues" evidence="2">
    <location>
        <begin position="358"/>
        <end position="370"/>
    </location>
</feature>
<dbReference type="AlphaFoldDB" id="A0A8W7Q324"/>
<dbReference type="GO" id="GO:0005886">
    <property type="term" value="C:plasma membrane"/>
    <property type="evidence" value="ECO:0007669"/>
    <property type="project" value="TreeGrafter"/>
</dbReference>
<evidence type="ECO:0000256" key="1">
    <source>
        <dbReference type="ARBA" id="ARBA00023054"/>
    </source>
</evidence>
<feature type="region of interest" description="Disordered" evidence="2">
    <location>
        <begin position="43"/>
        <end position="117"/>
    </location>
</feature>
<dbReference type="EnsemblMetazoa" id="ACOM042253-RA">
    <property type="protein sequence ID" value="ACOM042253-PA.1"/>
    <property type="gene ID" value="ACOM042253"/>
</dbReference>
<feature type="compositionally biased region" description="Low complexity" evidence="2">
    <location>
        <begin position="378"/>
        <end position="397"/>
    </location>
</feature>
<feature type="region of interest" description="Disordered" evidence="2">
    <location>
        <begin position="260"/>
        <end position="295"/>
    </location>
</feature>
<dbReference type="Pfam" id="PF10148">
    <property type="entry name" value="SCHIP-1_C"/>
    <property type="match status" value="1"/>
</dbReference>
<proteinExistence type="predicted"/>
<feature type="region of interest" description="Disordered" evidence="2">
    <location>
        <begin position="218"/>
        <end position="246"/>
    </location>
</feature>
<dbReference type="GO" id="GO:0030054">
    <property type="term" value="C:cell junction"/>
    <property type="evidence" value="ECO:0007669"/>
    <property type="project" value="TreeGrafter"/>
</dbReference>
<evidence type="ECO:0000259" key="3">
    <source>
        <dbReference type="Pfam" id="PF10148"/>
    </source>
</evidence>
<reference evidence="4" key="1">
    <citation type="submission" date="2022-08" db="UniProtKB">
        <authorList>
            <consortium name="EnsemblMetazoa"/>
        </authorList>
    </citation>
    <scope>IDENTIFICATION</scope>
</reference>
<dbReference type="Proteomes" id="UP000075882">
    <property type="component" value="Unassembled WGS sequence"/>
</dbReference>
<protein>
    <recommendedName>
        <fullName evidence="3">Schwannomin interacting protein 1 C-terminal domain-containing protein</fullName>
    </recommendedName>
</protein>
<feature type="compositionally biased region" description="Basic and acidic residues" evidence="2">
    <location>
        <begin position="68"/>
        <end position="87"/>
    </location>
</feature>
<dbReference type="PANTHER" id="PTHR13103">
    <property type="entry name" value="SCHWANNOMIN INTERACTING PROTEIN 1"/>
    <property type="match status" value="1"/>
</dbReference>
<name>A0A8W7Q324_ANOCL</name>
<dbReference type="InterPro" id="IPR015649">
    <property type="entry name" value="SCHIP_1_C"/>
</dbReference>
<organism evidence="4">
    <name type="scientific">Anopheles coluzzii</name>
    <name type="common">African malaria mosquito</name>
    <dbReference type="NCBI Taxonomy" id="1518534"/>
    <lineage>
        <taxon>Eukaryota</taxon>
        <taxon>Metazoa</taxon>
        <taxon>Ecdysozoa</taxon>
        <taxon>Arthropoda</taxon>
        <taxon>Hexapoda</taxon>
        <taxon>Insecta</taxon>
        <taxon>Pterygota</taxon>
        <taxon>Neoptera</taxon>
        <taxon>Endopterygota</taxon>
        <taxon>Diptera</taxon>
        <taxon>Nematocera</taxon>
        <taxon>Culicoidea</taxon>
        <taxon>Culicidae</taxon>
        <taxon>Anophelinae</taxon>
        <taxon>Anopheles</taxon>
    </lineage>
</organism>
<accession>A0A8W7Q324</accession>